<name>M2QPV2_9PSEU</name>
<protein>
    <submittedName>
        <fullName evidence="2">Uncharacterized protein</fullName>
    </submittedName>
</protein>
<gene>
    <name evidence="2" type="ORF">C791_8139</name>
</gene>
<feature type="region of interest" description="Disordered" evidence="1">
    <location>
        <begin position="48"/>
        <end position="112"/>
    </location>
</feature>
<dbReference type="Proteomes" id="UP000014137">
    <property type="component" value="Unassembled WGS sequence"/>
</dbReference>
<evidence type="ECO:0000313" key="3">
    <source>
        <dbReference type="Proteomes" id="UP000014137"/>
    </source>
</evidence>
<dbReference type="EMBL" id="ANMG01000009">
    <property type="protein sequence ID" value="EMD28706.1"/>
    <property type="molecule type" value="Genomic_DNA"/>
</dbReference>
<reference evidence="2 3" key="1">
    <citation type="submission" date="2012-10" db="EMBL/GenBank/DDBJ databases">
        <title>Genome assembly of Amycolatopsis azurea DSM 43854.</title>
        <authorList>
            <person name="Khatri I."/>
            <person name="Kaur I."/>
            <person name="Subramanian S."/>
            <person name="Mayilraj S."/>
        </authorList>
    </citation>
    <scope>NUCLEOTIDE SEQUENCE [LARGE SCALE GENOMIC DNA]</scope>
    <source>
        <strain evidence="2 3">DSM 43854</strain>
    </source>
</reference>
<dbReference type="PATRIC" id="fig|1238180.3.peg.1534"/>
<dbReference type="AlphaFoldDB" id="M2QPV2"/>
<organism evidence="2 3">
    <name type="scientific">Amycolatopsis azurea DSM 43854</name>
    <dbReference type="NCBI Taxonomy" id="1238180"/>
    <lineage>
        <taxon>Bacteria</taxon>
        <taxon>Bacillati</taxon>
        <taxon>Actinomycetota</taxon>
        <taxon>Actinomycetes</taxon>
        <taxon>Pseudonocardiales</taxon>
        <taxon>Pseudonocardiaceae</taxon>
        <taxon>Amycolatopsis</taxon>
    </lineage>
</organism>
<sequence length="112" mass="12152">MTVLEGLAAGTIDLAFRRWSNQNVHPGDVMRLEAGVIEVESVEVVDPATITDADARRSGAESASAQRGGRTVRKGHRGDPRPFVQYGQTPLADTRDLADHRRQPRPPGPGTR</sequence>
<proteinExistence type="predicted"/>
<evidence type="ECO:0000256" key="1">
    <source>
        <dbReference type="SAM" id="MobiDB-lite"/>
    </source>
</evidence>
<comment type="caution">
    <text evidence="2">The sequence shown here is derived from an EMBL/GenBank/DDBJ whole genome shotgun (WGS) entry which is preliminary data.</text>
</comment>
<accession>M2QPV2</accession>
<evidence type="ECO:0000313" key="2">
    <source>
        <dbReference type="EMBL" id="EMD28706.1"/>
    </source>
</evidence>